<dbReference type="AlphaFoldDB" id="A0A7G9SMB5"/>
<evidence type="ECO:0000313" key="3">
    <source>
        <dbReference type="EMBL" id="QNN68990.1"/>
    </source>
</evidence>
<evidence type="ECO:0000256" key="2">
    <source>
        <dbReference type="SAM" id="SignalP"/>
    </source>
</evidence>
<organism evidence="3 4">
    <name type="scientific">Thermomonas carbonis</name>
    <dbReference type="NCBI Taxonomy" id="1463158"/>
    <lineage>
        <taxon>Bacteria</taxon>
        <taxon>Pseudomonadati</taxon>
        <taxon>Pseudomonadota</taxon>
        <taxon>Gammaproteobacteria</taxon>
        <taxon>Lysobacterales</taxon>
        <taxon>Lysobacteraceae</taxon>
        <taxon>Thermomonas</taxon>
    </lineage>
</organism>
<dbReference type="Proteomes" id="UP000515804">
    <property type="component" value="Chromosome"/>
</dbReference>
<proteinExistence type="predicted"/>
<feature type="signal peptide" evidence="2">
    <location>
        <begin position="1"/>
        <end position="21"/>
    </location>
</feature>
<feature type="chain" id="PRO_5029011790" evidence="2">
    <location>
        <begin position="22"/>
        <end position="412"/>
    </location>
</feature>
<dbReference type="Gene3D" id="3.90.226.10">
    <property type="entry name" value="2-enoyl-CoA Hydratase, Chain A, domain 1"/>
    <property type="match status" value="1"/>
</dbReference>
<dbReference type="SUPFAM" id="SSF52096">
    <property type="entry name" value="ClpP/crotonase"/>
    <property type="match status" value="1"/>
</dbReference>
<gene>
    <name evidence="3" type="ORF">H9L16_09680</name>
</gene>
<feature type="region of interest" description="Disordered" evidence="1">
    <location>
        <begin position="343"/>
        <end position="412"/>
    </location>
</feature>
<sequence length="412" mass="44306">MRLHWILIALCLLASACSRQPGPTLTSANAEAELDSGPVVQRKPQDAIDWSPVRLEAGDAWIDCSADYTLGGGRPLLSLAYEDLRRSLQDCRATGLMRLRYKGKVTASFAALMERSGKVAGDLGIGKRILDIDSAGGHVEAAIRAGDAIGENDWTIWVRGDSACHSACVLLLAAGDMRVIAGPIGIHRMIRLRSSATSRKELGEELRTVSDELRNYLERNGASDKVYDLMTTVPNRTLRILSVEELDQYGLSGANAVEDDLNRIRLARRCGTDFLQRRDAFRRAYDAHCAQAVDGETQDVDQMNDCGLALRGRFGFPGEQCADESPMAELDGAILMPRIAQDVPEEAPPDPTPTEQQSPAPATGNAKPARAVRVAPDSDDAPTPHGPSAGEDPAAEATEEAAAAEPDDVLPD</sequence>
<keyword evidence="2" id="KW-0732">Signal</keyword>
<dbReference type="KEGG" id="tcn:H9L16_09680"/>
<dbReference type="EMBL" id="CP060719">
    <property type="protein sequence ID" value="QNN68990.1"/>
    <property type="molecule type" value="Genomic_DNA"/>
</dbReference>
<dbReference type="InterPro" id="IPR029045">
    <property type="entry name" value="ClpP/crotonase-like_dom_sf"/>
</dbReference>
<evidence type="ECO:0000256" key="1">
    <source>
        <dbReference type="SAM" id="MobiDB-lite"/>
    </source>
</evidence>
<evidence type="ECO:0000313" key="4">
    <source>
        <dbReference type="Proteomes" id="UP000515804"/>
    </source>
</evidence>
<reference evidence="3 4" key="1">
    <citation type="submission" date="2020-08" db="EMBL/GenBank/DDBJ databases">
        <title>Genome sequence of Thermomonas carbonis KCTC 42013T.</title>
        <authorList>
            <person name="Hyun D.-W."/>
            <person name="Bae J.-W."/>
        </authorList>
    </citation>
    <scope>NUCLEOTIDE SEQUENCE [LARGE SCALE GENOMIC DNA]</scope>
    <source>
        <strain evidence="3 4">KCTC 42013</strain>
    </source>
</reference>
<dbReference type="RefSeq" id="WP_187551513.1">
    <property type="nucleotide sequence ID" value="NZ_BMZL01000002.1"/>
</dbReference>
<dbReference type="PROSITE" id="PS51257">
    <property type="entry name" value="PROKAR_LIPOPROTEIN"/>
    <property type="match status" value="1"/>
</dbReference>
<name>A0A7G9SMB5_9GAMM</name>
<accession>A0A7G9SMB5</accession>
<keyword evidence="4" id="KW-1185">Reference proteome</keyword>
<protein>
    <submittedName>
        <fullName evidence="3">Uncharacterized protein</fullName>
    </submittedName>
</protein>